<keyword evidence="7 14" id="KW-0489">Methyltransferase</keyword>
<feature type="domain" description="SAM-dependent MTase RsmB/NOP-type" evidence="16">
    <location>
        <begin position="178"/>
        <end position="454"/>
    </location>
</feature>
<evidence type="ECO:0000256" key="11">
    <source>
        <dbReference type="ARBA" id="ARBA00030399"/>
    </source>
</evidence>
<evidence type="ECO:0000313" key="17">
    <source>
        <dbReference type="EMBL" id="KAF1685237.1"/>
    </source>
</evidence>
<dbReference type="PROSITE" id="PS51686">
    <property type="entry name" value="SAM_MT_RSMB_NOP"/>
    <property type="match status" value="1"/>
</dbReference>
<organism evidence="17 18">
    <name type="scientific">Pseudoxanthomonas broegbernensis</name>
    <dbReference type="NCBI Taxonomy" id="83619"/>
    <lineage>
        <taxon>Bacteria</taxon>
        <taxon>Pseudomonadati</taxon>
        <taxon>Pseudomonadota</taxon>
        <taxon>Gammaproteobacteria</taxon>
        <taxon>Lysobacterales</taxon>
        <taxon>Lysobacteraceae</taxon>
        <taxon>Pseudoxanthomonas</taxon>
    </lineage>
</organism>
<dbReference type="InterPro" id="IPR029063">
    <property type="entry name" value="SAM-dependent_MTases_sf"/>
</dbReference>
<evidence type="ECO:0000256" key="2">
    <source>
        <dbReference type="ARBA" id="ARBA00004496"/>
    </source>
</evidence>
<evidence type="ECO:0000256" key="13">
    <source>
        <dbReference type="ARBA" id="ARBA00047283"/>
    </source>
</evidence>
<keyword evidence="18" id="KW-1185">Reference proteome</keyword>
<comment type="catalytic activity">
    <reaction evidence="13">
        <text>cytidine(967) in 16S rRNA + S-adenosyl-L-methionine = 5-methylcytidine(967) in 16S rRNA + S-adenosyl-L-homocysteine + H(+)</text>
        <dbReference type="Rhea" id="RHEA:42748"/>
        <dbReference type="Rhea" id="RHEA-COMP:10219"/>
        <dbReference type="Rhea" id="RHEA-COMP:10220"/>
        <dbReference type="ChEBI" id="CHEBI:15378"/>
        <dbReference type="ChEBI" id="CHEBI:57856"/>
        <dbReference type="ChEBI" id="CHEBI:59789"/>
        <dbReference type="ChEBI" id="CHEBI:74483"/>
        <dbReference type="ChEBI" id="CHEBI:82748"/>
        <dbReference type="EC" id="2.1.1.176"/>
    </reaction>
</comment>
<evidence type="ECO:0000256" key="7">
    <source>
        <dbReference type="ARBA" id="ARBA00022603"/>
    </source>
</evidence>
<name>A0A7V8K621_9GAMM</name>
<accession>A0A7V8K621</accession>
<feature type="region of interest" description="Disordered" evidence="15">
    <location>
        <begin position="1"/>
        <end position="20"/>
    </location>
</feature>
<dbReference type="InterPro" id="IPR018314">
    <property type="entry name" value="RsmB/NOL1/NOP2-like_CS"/>
</dbReference>
<dbReference type="PRINTS" id="PR02008">
    <property type="entry name" value="RCMTFAMILY"/>
</dbReference>
<dbReference type="AlphaFoldDB" id="A0A7V8K621"/>
<keyword evidence="8 14" id="KW-0808">Transferase</keyword>
<dbReference type="PANTHER" id="PTHR22807">
    <property type="entry name" value="NOP2 YEAST -RELATED NOL1/NOP2/FMU SUN DOMAIN-CONTAINING"/>
    <property type="match status" value="1"/>
</dbReference>
<evidence type="ECO:0000256" key="10">
    <source>
        <dbReference type="ARBA" id="ARBA00022884"/>
    </source>
</evidence>
<dbReference type="NCBIfam" id="TIGR00563">
    <property type="entry name" value="rsmB"/>
    <property type="match status" value="1"/>
</dbReference>
<dbReference type="InterPro" id="IPR001678">
    <property type="entry name" value="MeTrfase_RsmB-F_NOP2_dom"/>
</dbReference>
<dbReference type="InterPro" id="IPR004573">
    <property type="entry name" value="rRNA_ssu_MeTfrase_B"/>
</dbReference>
<evidence type="ECO:0000256" key="4">
    <source>
        <dbReference type="ARBA" id="ARBA00012140"/>
    </source>
</evidence>
<dbReference type="Proteomes" id="UP000462066">
    <property type="component" value="Unassembled WGS sequence"/>
</dbReference>
<dbReference type="PANTHER" id="PTHR22807:SF61">
    <property type="entry name" value="NOL1_NOP2_SUN FAMILY PROTEIN _ ANTITERMINATION NUSB DOMAIN-CONTAINING PROTEIN"/>
    <property type="match status" value="1"/>
</dbReference>
<dbReference type="Pfam" id="PF22458">
    <property type="entry name" value="RsmF-B_ferredox"/>
    <property type="match status" value="1"/>
</dbReference>
<feature type="binding site" evidence="14">
    <location>
        <position position="343"/>
    </location>
    <ligand>
        <name>S-adenosyl-L-methionine</name>
        <dbReference type="ChEBI" id="CHEBI:59789"/>
    </ligand>
</feature>
<evidence type="ECO:0000256" key="8">
    <source>
        <dbReference type="ARBA" id="ARBA00022679"/>
    </source>
</evidence>
<dbReference type="GO" id="GO:0003723">
    <property type="term" value="F:RNA binding"/>
    <property type="evidence" value="ECO:0007669"/>
    <property type="project" value="UniProtKB-UniRule"/>
</dbReference>
<evidence type="ECO:0000256" key="1">
    <source>
        <dbReference type="ARBA" id="ARBA00002724"/>
    </source>
</evidence>
<evidence type="ECO:0000313" key="18">
    <source>
        <dbReference type="Proteomes" id="UP000462066"/>
    </source>
</evidence>
<keyword evidence="10 14" id="KW-0694">RNA-binding</keyword>
<dbReference type="GO" id="GO:0070475">
    <property type="term" value="P:rRNA base methylation"/>
    <property type="evidence" value="ECO:0007669"/>
    <property type="project" value="TreeGrafter"/>
</dbReference>
<evidence type="ECO:0000256" key="12">
    <source>
        <dbReference type="ARBA" id="ARBA00031088"/>
    </source>
</evidence>
<evidence type="ECO:0000256" key="14">
    <source>
        <dbReference type="PROSITE-ProRule" id="PRU01023"/>
    </source>
</evidence>
<dbReference type="Gene3D" id="3.30.70.1170">
    <property type="entry name" value="Sun protein, domain 3"/>
    <property type="match status" value="1"/>
</dbReference>
<dbReference type="EMBL" id="MWIP01000015">
    <property type="protein sequence ID" value="KAF1685237.1"/>
    <property type="molecule type" value="Genomic_DNA"/>
</dbReference>
<proteinExistence type="inferred from homology"/>
<keyword evidence="5" id="KW-0963">Cytoplasm</keyword>
<dbReference type="GO" id="GO:0005829">
    <property type="term" value="C:cytosol"/>
    <property type="evidence" value="ECO:0007669"/>
    <property type="project" value="TreeGrafter"/>
</dbReference>
<dbReference type="InterPro" id="IPR049560">
    <property type="entry name" value="MeTrfase_RsmB-F_NOP2_cat"/>
</dbReference>
<dbReference type="Pfam" id="PF01029">
    <property type="entry name" value="NusB"/>
    <property type="match status" value="1"/>
</dbReference>
<feature type="binding site" evidence="14">
    <location>
        <position position="291"/>
    </location>
    <ligand>
        <name>S-adenosyl-L-methionine</name>
        <dbReference type="ChEBI" id="CHEBI:59789"/>
    </ligand>
</feature>
<keyword evidence="6" id="KW-0698">rRNA processing</keyword>
<feature type="binding site" evidence="14">
    <location>
        <position position="324"/>
    </location>
    <ligand>
        <name>S-adenosyl-L-methionine</name>
        <dbReference type="ChEBI" id="CHEBI:59789"/>
    </ligand>
</feature>
<evidence type="ECO:0000256" key="9">
    <source>
        <dbReference type="ARBA" id="ARBA00022691"/>
    </source>
</evidence>
<dbReference type="RefSeq" id="WP_162311875.1">
    <property type="nucleotide sequence ID" value="NZ_JACHGU010000008.1"/>
</dbReference>
<dbReference type="InterPro" id="IPR023267">
    <property type="entry name" value="RCMT"/>
</dbReference>
<dbReference type="SUPFAM" id="SSF53335">
    <property type="entry name" value="S-adenosyl-L-methionine-dependent methyltransferases"/>
    <property type="match status" value="1"/>
</dbReference>
<dbReference type="SUPFAM" id="SSF48013">
    <property type="entry name" value="NusB-like"/>
    <property type="match status" value="1"/>
</dbReference>
<dbReference type="FunFam" id="3.40.50.150:FF:000022">
    <property type="entry name" value="Ribosomal RNA small subunit methyltransferase B"/>
    <property type="match status" value="1"/>
</dbReference>
<dbReference type="EC" id="2.1.1.176" evidence="4"/>
<comment type="similarity">
    <text evidence="3 14">Belongs to the class I-like SAM-binding methyltransferase superfamily. RsmB/NOP family.</text>
</comment>
<reference evidence="17 18" key="1">
    <citation type="submission" date="2017-10" db="EMBL/GenBank/DDBJ databases">
        <title>Whole genome sequencing of Pseudoxanthomonas broegbernensis DSM 12573(T).</title>
        <authorList>
            <person name="Kumar S."/>
            <person name="Bansal K."/>
            <person name="Kaur A."/>
            <person name="Patil P."/>
            <person name="Sharma S."/>
            <person name="Patil P.B."/>
        </authorList>
    </citation>
    <scope>NUCLEOTIDE SEQUENCE [LARGE SCALE GENOMIC DNA]</scope>
    <source>
        <strain evidence="17 18">DSM 12573</strain>
    </source>
</reference>
<evidence type="ECO:0000256" key="3">
    <source>
        <dbReference type="ARBA" id="ARBA00007494"/>
    </source>
</evidence>
<dbReference type="GO" id="GO:0006355">
    <property type="term" value="P:regulation of DNA-templated transcription"/>
    <property type="evidence" value="ECO:0007669"/>
    <property type="project" value="InterPro"/>
</dbReference>
<comment type="function">
    <text evidence="1">Specifically methylates the cytosine at position 967 (m5C967) of 16S rRNA.</text>
</comment>
<dbReference type="InterPro" id="IPR006027">
    <property type="entry name" value="NusB_RsmB_TIM44"/>
</dbReference>
<dbReference type="Pfam" id="PF01189">
    <property type="entry name" value="Methyltr_RsmB-F"/>
    <property type="match status" value="1"/>
</dbReference>
<keyword evidence="9 14" id="KW-0949">S-adenosyl-L-methionine</keyword>
<comment type="caution">
    <text evidence="17">The sequence shown here is derived from an EMBL/GenBank/DDBJ whole genome shotgun (WGS) entry which is preliminary data.</text>
</comment>
<comment type="subcellular location">
    <subcellularLocation>
        <location evidence="2">Cytoplasm</location>
    </subcellularLocation>
</comment>
<dbReference type="PROSITE" id="PS01153">
    <property type="entry name" value="NOL1_NOP2_SUN"/>
    <property type="match status" value="1"/>
</dbReference>
<dbReference type="Gene3D" id="1.10.940.10">
    <property type="entry name" value="NusB-like"/>
    <property type="match status" value="1"/>
</dbReference>
<dbReference type="CDD" id="cd02440">
    <property type="entry name" value="AdoMet_MTases"/>
    <property type="match status" value="1"/>
</dbReference>
<evidence type="ECO:0000256" key="6">
    <source>
        <dbReference type="ARBA" id="ARBA00022552"/>
    </source>
</evidence>
<dbReference type="GO" id="GO:0009383">
    <property type="term" value="F:rRNA (cytosine-C5-)-methyltransferase activity"/>
    <property type="evidence" value="ECO:0007669"/>
    <property type="project" value="TreeGrafter"/>
</dbReference>
<dbReference type="InterPro" id="IPR035926">
    <property type="entry name" value="NusB-like_sf"/>
</dbReference>
<feature type="binding site" evidence="14">
    <location>
        <begin position="268"/>
        <end position="274"/>
    </location>
    <ligand>
        <name>S-adenosyl-L-methionine</name>
        <dbReference type="ChEBI" id="CHEBI:59789"/>
    </ligand>
</feature>
<dbReference type="InterPro" id="IPR054728">
    <property type="entry name" value="RsmB-like_ferredoxin"/>
</dbReference>
<evidence type="ECO:0000256" key="15">
    <source>
        <dbReference type="SAM" id="MobiDB-lite"/>
    </source>
</evidence>
<evidence type="ECO:0000256" key="5">
    <source>
        <dbReference type="ARBA" id="ARBA00022490"/>
    </source>
</evidence>
<sequence length="455" mass="48145">MQTPRPPARRPLPARPDRPLAPGVEVRVHAAQVLDAVVHRGRSLKSELAPVLPRLPDPRDRALLEAIVFAALRGRHRYVPALRGWLQKPPGAGDGPLMALLLAGCAQLDALQLAAHAALDATVEAARALGRPHQAGLVNALLRRAQREGFPSADPAAAWPDWLRTRVAAAWPAQAAQVFAASAQPAPLWLRVNRRRIGRDDYRALLDAAGIASAVDPRLADALRLDAPVPVAGLPGFDAGLAAVQDGSAQQAVDALAAEPGARVLDACAAPGGKAAHLLERDPTLELLALDADPRRLARVEDNLRRSGVAPESASGRVQVRAGDATVPAQWWDGFTFDAVLLDAPCSATGVVRRQPDILLHRRAQDIDALVQAQARLLDAVWPVLRPGGVLLYATCSILPEENAGQIAAFLARTPDASATALGEAFGHAAGAGRQRLTGEDGLDGFFYARLRKAC</sequence>
<feature type="active site" description="Nucleophile" evidence="14">
    <location>
        <position position="396"/>
    </location>
</feature>
<feature type="compositionally biased region" description="Pro residues" evidence="15">
    <location>
        <begin position="1"/>
        <end position="14"/>
    </location>
</feature>
<dbReference type="Gene3D" id="3.40.50.150">
    <property type="entry name" value="Vaccinia Virus protein VP39"/>
    <property type="match status" value="1"/>
</dbReference>
<dbReference type="FunFam" id="3.30.70.1170:FF:000002">
    <property type="entry name" value="Ribosomal RNA small subunit methyltransferase B"/>
    <property type="match status" value="1"/>
</dbReference>
<protein>
    <recommendedName>
        <fullName evidence="4">16S rRNA (cytosine(967)-C(5))-methyltransferase</fullName>
        <ecNumber evidence="4">2.1.1.176</ecNumber>
    </recommendedName>
    <alternativeName>
        <fullName evidence="11">16S rRNA m5C967 methyltransferase</fullName>
    </alternativeName>
    <alternativeName>
        <fullName evidence="12">rRNA (cytosine-C(5)-)-methyltransferase RsmB</fullName>
    </alternativeName>
</protein>
<dbReference type="NCBIfam" id="NF008149">
    <property type="entry name" value="PRK10901.1"/>
    <property type="match status" value="1"/>
</dbReference>
<gene>
    <name evidence="17" type="ORF">B1992_12700</name>
</gene>
<evidence type="ECO:0000259" key="16">
    <source>
        <dbReference type="PROSITE" id="PS51686"/>
    </source>
</evidence>